<protein>
    <recommendedName>
        <fullName evidence="2">Acetolactate synthase small subunit-like ACT domain-containing protein</fullName>
    </recommendedName>
</protein>
<gene>
    <name evidence="3" type="ORF">K2173_019020</name>
</gene>
<sequence length="157" mass="17584">MLVNDALGVLNIVTGVFSRKGYNIQVHLVLVFFLASLSFSQDLLIIAIIISCQSLAVGYVETEDLSRITTVVPGTDESISKLVQQLYKLAQIHKLWDLSHLPFAERGLMLIKIAVLLLDVMSLTLPAFLEPKLLFSAYVLSVSLRDYYIPRSYIIIK</sequence>
<dbReference type="Pfam" id="PF22629">
    <property type="entry name" value="ACT_AHAS_ss"/>
    <property type="match status" value="2"/>
</dbReference>
<dbReference type="GO" id="GO:1990610">
    <property type="term" value="F:acetolactate synthase regulator activity"/>
    <property type="evidence" value="ECO:0007669"/>
    <property type="project" value="InterPro"/>
</dbReference>
<evidence type="ECO:0000259" key="2">
    <source>
        <dbReference type="Pfam" id="PF22629"/>
    </source>
</evidence>
<evidence type="ECO:0000256" key="1">
    <source>
        <dbReference type="SAM" id="Phobius"/>
    </source>
</evidence>
<comment type="caution">
    <text evidence="3">The sequence shown here is derived from an EMBL/GenBank/DDBJ whole genome shotgun (WGS) entry which is preliminary data.</text>
</comment>
<keyword evidence="4" id="KW-1185">Reference proteome</keyword>
<dbReference type="AlphaFoldDB" id="A0AAV8SSH3"/>
<dbReference type="InterPro" id="IPR004789">
    <property type="entry name" value="Acetalactate_synth_ssu"/>
</dbReference>
<evidence type="ECO:0000313" key="3">
    <source>
        <dbReference type="EMBL" id="KAJ8755222.1"/>
    </source>
</evidence>
<dbReference type="PANTHER" id="PTHR30239:SF17">
    <property type="entry name" value="ACT DOMAIN-CONTAINING PROTEIN"/>
    <property type="match status" value="1"/>
</dbReference>
<dbReference type="GO" id="GO:0009099">
    <property type="term" value="P:L-valine biosynthetic process"/>
    <property type="evidence" value="ECO:0007669"/>
    <property type="project" value="TreeGrafter"/>
</dbReference>
<dbReference type="PANTHER" id="PTHR30239">
    <property type="entry name" value="ACETOLACTATE SYNTHASE SMALL SUBUNIT"/>
    <property type="match status" value="1"/>
</dbReference>
<evidence type="ECO:0000313" key="4">
    <source>
        <dbReference type="Proteomes" id="UP001159364"/>
    </source>
</evidence>
<keyword evidence="1" id="KW-0812">Transmembrane</keyword>
<dbReference type="GO" id="GO:0003984">
    <property type="term" value="F:acetolactate synthase activity"/>
    <property type="evidence" value="ECO:0007669"/>
    <property type="project" value="TreeGrafter"/>
</dbReference>
<name>A0AAV8SSH3_9ROSI</name>
<feature type="domain" description="Acetolactate synthase small subunit-like ACT" evidence="2">
    <location>
        <begin position="1"/>
        <end position="29"/>
    </location>
</feature>
<accession>A0AAV8SSH3</accession>
<dbReference type="Proteomes" id="UP001159364">
    <property type="component" value="Linkage Group LG09"/>
</dbReference>
<proteinExistence type="predicted"/>
<feature type="transmembrane region" description="Helical" evidence="1">
    <location>
        <begin position="28"/>
        <end position="50"/>
    </location>
</feature>
<keyword evidence="1" id="KW-0472">Membrane</keyword>
<feature type="transmembrane region" description="Helical" evidence="1">
    <location>
        <begin position="109"/>
        <end position="129"/>
    </location>
</feature>
<reference evidence="3 4" key="1">
    <citation type="submission" date="2021-09" db="EMBL/GenBank/DDBJ databases">
        <title>Genomic insights and catalytic innovation underlie evolution of tropane alkaloids biosynthesis.</title>
        <authorList>
            <person name="Wang Y.-J."/>
            <person name="Tian T."/>
            <person name="Huang J.-P."/>
            <person name="Huang S.-X."/>
        </authorList>
    </citation>
    <scope>NUCLEOTIDE SEQUENCE [LARGE SCALE GENOMIC DNA]</scope>
    <source>
        <strain evidence="3">KIB-2018</strain>
        <tissue evidence="3">Leaf</tissue>
    </source>
</reference>
<dbReference type="EMBL" id="JAIWQS010000009">
    <property type="protein sequence ID" value="KAJ8755222.1"/>
    <property type="molecule type" value="Genomic_DNA"/>
</dbReference>
<dbReference type="Gene3D" id="3.30.70.260">
    <property type="match status" value="2"/>
</dbReference>
<dbReference type="GO" id="GO:0005829">
    <property type="term" value="C:cytosol"/>
    <property type="evidence" value="ECO:0007669"/>
    <property type="project" value="TreeGrafter"/>
</dbReference>
<dbReference type="InterPro" id="IPR054480">
    <property type="entry name" value="AHAS_small-like_ACT"/>
</dbReference>
<organism evidence="3 4">
    <name type="scientific">Erythroxylum novogranatense</name>
    <dbReference type="NCBI Taxonomy" id="1862640"/>
    <lineage>
        <taxon>Eukaryota</taxon>
        <taxon>Viridiplantae</taxon>
        <taxon>Streptophyta</taxon>
        <taxon>Embryophyta</taxon>
        <taxon>Tracheophyta</taxon>
        <taxon>Spermatophyta</taxon>
        <taxon>Magnoliopsida</taxon>
        <taxon>eudicotyledons</taxon>
        <taxon>Gunneridae</taxon>
        <taxon>Pentapetalae</taxon>
        <taxon>rosids</taxon>
        <taxon>fabids</taxon>
        <taxon>Malpighiales</taxon>
        <taxon>Erythroxylaceae</taxon>
        <taxon>Erythroxylum</taxon>
    </lineage>
</organism>
<dbReference type="GO" id="GO:0009097">
    <property type="term" value="P:isoleucine biosynthetic process"/>
    <property type="evidence" value="ECO:0007669"/>
    <property type="project" value="TreeGrafter"/>
</dbReference>
<keyword evidence="1" id="KW-1133">Transmembrane helix</keyword>
<feature type="domain" description="Acetolactate synthase small subunit-like ACT" evidence="2">
    <location>
        <begin position="53"/>
        <end position="93"/>
    </location>
</feature>